<sequence>MSVGILRDSANTRSQQRGGFKDEGYINQYHDYKNWLLRMIFMPTPSISTTSTQDLTDSMPTTPNQPMQITKASNISERLATVMQKSRQTPPSSPQTLVKRLRNALNFRTTAEAKEHLKKLRFSTGLGCNNDGLLVMAIEQHDAIRESKHPYEKIDEEIKNILIKLQNRDDASELKISSKYKPEVIDQAVKNNGYKINIEGAFYRTDISGAFRGAIQCPQELIEHGGMYAFDAGHTERHTTGITLCASSSYQDGFEYGRKNPGGAGQFHYGQQSDKKYYPFDSNARFDPNNANDCKALRRKQTDGFVYLIDTRGMEVVPMIDNRLLNPHVSVTGGFTIPNEMHISVPEHEIIASDRIWLVSSNGKQAIKIDVLYEHFEKALLYLGSSVLGGSKTDIYDYLFAEAAKKGLTVIDIRKITEENAKQSIRNYQHRDYCSSNEAFLSQPVNEPYSSSSESLDSPSPD</sequence>
<dbReference type="AlphaFoldDB" id="A0A6L2ZN36"/>
<gene>
    <name evidence="2" type="ORF">RINTU1_16270</name>
</gene>
<evidence type="ECO:0000313" key="3">
    <source>
        <dbReference type="Proteomes" id="UP000504714"/>
    </source>
</evidence>
<reference evidence="2 3" key="1">
    <citation type="submission" date="2020-06" db="EMBL/GenBank/DDBJ databases">
        <title>The genome sequence of Candidatus Regiella insecticola strain Tut.</title>
        <authorList>
            <person name="Nikoh N."/>
            <person name="Tsuchida T."/>
            <person name="Koga R."/>
            <person name="Oshima K."/>
            <person name="Hattori M."/>
            <person name="Fukatsu T."/>
        </authorList>
    </citation>
    <scope>NUCLEOTIDE SEQUENCE [LARGE SCALE GENOMIC DNA]</scope>
    <source>
        <strain evidence="2 3">Tut</strain>
    </source>
</reference>
<evidence type="ECO:0000256" key="1">
    <source>
        <dbReference type="SAM" id="MobiDB-lite"/>
    </source>
</evidence>
<protein>
    <submittedName>
        <fullName evidence="2">Uncharacterized protein</fullName>
    </submittedName>
</protein>
<dbReference type="RefSeq" id="WP_235950016.1">
    <property type="nucleotide sequence ID" value="NZ_BLXO01000003.1"/>
</dbReference>
<accession>A0A6L2ZN36</accession>
<feature type="compositionally biased region" description="Polar residues" evidence="1">
    <location>
        <begin position="440"/>
        <end position="449"/>
    </location>
</feature>
<feature type="region of interest" description="Disordered" evidence="1">
    <location>
        <begin position="1"/>
        <end position="20"/>
    </location>
</feature>
<dbReference type="EMBL" id="BLXO01000003">
    <property type="protein sequence ID" value="GFN46176.1"/>
    <property type="molecule type" value="Genomic_DNA"/>
</dbReference>
<feature type="region of interest" description="Disordered" evidence="1">
    <location>
        <begin position="440"/>
        <end position="462"/>
    </location>
</feature>
<comment type="caution">
    <text evidence="2">The sequence shown here is derived from an EMBL/GenBank/DDBJ whole genome shotgun (WGS) entry which is preliminary data.</text>
</comment>
<proteinExistence type="predicted"/>
<feature type="compositionally biased region" description="Low complexity" evidence="1">
    <location>
        <begin position="450"/>
        <end position="462"/>
    </location>
</feature>
<evidence type="ECO:0000313" key="2">
    <source>
        <dbReference type="EMBL" id="GFN46176.1"/>
    </source>
</evidence>
<name>A0A6L2ZN36_9ENTR</name>
<organism evidence="2 3">
    <name type="scientific">Candidatus Regiella insecticola</name>
    <dbReference type="NCBI Taxonomy" id="138073"/>
    <lineage>
        <taxon>Bacteria</taxon>
        <taxon>Pseudomonadati</taxon>
        <taxon>Pseudomonadota</taxon>
        <taxon>Gammaproteobacteria</taxon>
        <taxon>Enterobacterales</taxon>
        <taxon>Enterobacteriaceae</taxon>
        <taxon>aphid secondary symbionts</taxon>
        <taxon>Candidatus Regiella</taxon>
    </lineage>
</organism>
<dbReference type="Proteomes" id="UP000504714">
    <property type="component" value="Unassembled WGS sequence"/>
</dbReference>